<keyword evidence="3" id="KW-1185">Reference proteome</keyword>
<name>A0AAV7KTL0_PLEWA</name>
<sequence length="112" mass="12337">MSCKGENLLLQLRRQALPCSVENVQRLRSGQGVEDKCLHDKPSSCRMKRVPQPGAEGTARVPGRRRRSPRGGRSALQQRVSLCVHAEDLGENGKVEGAHTKPLPQPVTETDF</sequence>
<comment type="caution">
    <text evidence="2">The sequence shown here is derived from an EMBL/GenBank/DDBJ whole genome shotgun (WGS) entry which is preliminary data.</text>
</comment>
<dbReference type="AlphaFoldDB" id="A0AAV7KTL0"/>
<feature type="region of interest" description="Disordered" evidence="1">
    <location>
        <begin position="91"/>
        <end position="112"/>
    </location>
</feature>
<reference evidence="2" key="1">
    <citation type="journal article" date="2022" name="bioRxiv">
        <title>Sequencing and chromosome-scale assembly of the giantPleurodeles waltlgenome.</title>
        <authorList>
            <person name="Brown T."/>
            <person name="Elewa A."/>
            <person name="Iarovenko S."/>
            <person name="Subramanian E."/>
            <person name="Araus A.J."/>
            <person name="Petzold A."/>
            <person name="Susuki M."/>
            <person name="Suzuki K.-i.T."/>
            <person name="Hayashi T."/>
            <person name="Toyoda A."/>
            <person name="Oliveira C."/>
            <person name="Osipova E."/>
            <person name="Leigh N.D."/>
            <person name="Simon A."/>
            <person name="Yun M.H."/>
        </authorList>
    </citation>
    <scope>NUCLEOTIDE SEQUENCE</scope>
    <source>
        <strain evidence="2">20211129_DDA</strain>
        <tissue evidence="2">Liver</tissue>
    </source>
</reference>
<proteinExistence type="predicted"/>
<accession>A0AAV7KTL0</accession>
<evidence type="ECO:0000256" key="1">
    <source>
        <dbReference type="SAM" id="MobiDB-lite"/>
    </source>
</evidence>
<feature type="compositionally biased region" description="Basic and acidic residues" evidence="1">
    <location>
        <begin position="33"/>
        <end position="43"/>
    </location>
</feature>
<feature type="region of interest" description="Disordered" evidence="1">
    <location>
        <begin position="30"/>
        <end position="77"/>
    </location>
</feature>
<dbReference type="Proteomes" id="UP001066276">
    <property type="component" value="Chromosome 12"/>
</dbReference>
<protein>
    <submittedName>
        <fullName evidence="2">Uncharacterized protein</fullName>
    </submittedName>
</protein>
<gene>
    <name evidence="2" type="ORF">NDU88_002976</name>
</gene>
<dbReference type="EMBL" id="JANPWB010000016">
    <property type="protein sequence ID" value="KAJ1082811.1"/>
    <property type="molecule type" value="Genomic_DNA"/>
</dbReference>
<evidence type="ECO:0000313" key="3">
    <source>
        <dbReference type="Proteomes" id="UP001066276"/>
    </source>
</evidence>
<evidence type="ECO:0000313" key="2">
    <source>
        <dbReference type="EMBL" id="KAJ1082811.1"/>
    </source>
</evidence>
<organism evidence="2 3">
    <name type="scientific">Pleurodeles waltl</name>
    <name type="common">Iberian ribbed newt</name>
    <dbReference type="NCBI Taxonomy" id="8319"/>
    <lineage>
        <taxon>Eukaryota</taxon>
        <taxon>Metazoa</taxon>
        <taxon>Chordata</taxon>
        <taxon>Craniata</taxon>
        <taxon>Vertebrata</taxon>
        <taxon>Euteleostomi</taxon>
        <taxon>Amphibia</taxon>
        <taxon>Batrachia</taxon>
        <taxon>Caudata</taxon>
        <taxon>Salamandroidea</taxon>
        <taxon>Salamandridae</taxon>
        <taxon>Pleurodelinae</taxon>
        <taxon>Pleurodeles</taxon>
    </lineage>
</organism>